<evidence type="ECO:0000256" key="4">
    <source>
        <dbReference type="ARBA" id="ARBA00022989"/>
    </source>
</evidence>
<evidence type="ECO:0000256" key="6">
    <source>
        <dbReference type="ARBA" id="ARBA00023170"/>
    </source>
</evidence>
<keyword evidence="9" id="KW-0732">Signal</keyword>
<keyword evidence="6" id="KW-0675">Receptor</keyword>
<keyword evidence="2" id="KW-1003">Cell membrane</keyword>
<proteinExistence type="predicted"/>
<feature type="transmembrane region" description="Helical" evidence="8">
    <location>
        <begin position="625"/>
        <end position="648"/>
    </location>
</feature>
<dbReference type="EMBL" id="CAJVCH010001528">
    <property type="protein sequence ID" value="CAG7639434.1"/>
    <property type="molecule type" value="Genomic_DNA"/>
</dbReference>
<gene>
    <name evidence="10" type="ORF">AFUS01_LOCUS364</name>
</gene>
<feature type="transmembrane region" description="Helical" evidence="8">
    <location>
        <begin position="345"/>
        <end position="373"/>
    </location>
</feature>
<dbReference type="OrthoDB" id="6364239at2759"/>
<dbReference type="GO" id="GO:0005886">
    <property type="term" value="C:plasma membrane"/>
    <property type="evidence" value="ECO:0007669"/>
    <property type="project" value="UniProtKB-SubCell"/>
</dbReference>
<dbReference type="PANTHER" id="PTHR42643:SF24">
    <property type="entry name" value="IONOTROPIC RECEPTOR 60A"/>
    <property type="match status" value="1"/>
</dbReference>
<dbReference type="PANTHER" id="PTHR42643">
    <property type="entry name" value="IONOTROPIC RECEPTOR 20A-RELATED"/>
    <property type="match status" value="1"/>
</dbReference>
<evidence type="ECO:0000256" key="7">
    <source>
        <dbReference type="ARBA" id="ARBA00023180"/>
    </source>
</evidence>
<dbReference type="AlphaFoldDB" id="A0A8J2NL11"/>
<comment type="subcellular location">
    <subcellularLocation>
        <location evidence="1">Cell membrane</location>
        <topology evidence="1">Multi-pass membrane protein</topology>
    </subcellularLocation>
</comment>
<protein>
    <submittedName>
        <fullName evidence="10">Uncharacterized protein</fullName>
    </submittedName>
</protein>
<organism evidence="10 11">
    <name type="scientific">Allacma fusca</name>
    <dbReference type="NCBI Taxonomy" id="39272"/>
    <lineage>
        <taxon>Eukaryota</taxon>
        <taxon>Metazoa</taxon>
        <taxon>Ecdysozoa</taxon>
        <taxon>Arthropoda</taxon>
        <taxon>Hexapoda</taxon>
        <taxon>Collembola</taxon>
        <taxon>Symphypleona</taxon>
        <taxon>Sminthuridae</taxon>
        <taxon>Allacma</taxon>
    </lineage>
</organism>
<evidence type="ECO:0000256" key="1">
    <source>
        <dbReference type="ARBA" id="ARBA00004651"/>
    </source>
</evidence>
<evidence type="ECO:0000256" key="5">
    <source>
        <dbReference type="ARBA" id="ARBA00023136"/>
    </source>
</evidence>
<evidence type="ECO:0000313" key="10">
    <source>
        <dbReference type="EMBL" id="CAG7639434.1"/>
    </source>
</evidence>
<evidence type="ECO:0000313" key="11">
    <source>
        <dbReference type="Proteomes" id="UP000708208"/>
    </source>
</evidence>
<comment type="caution">
    <text evidence="10">The sequence shown here is derived from an EMBL/GenBank/DDBJ whole genome shotgun (WGS) entry which is preliminary data.</text>
</comment>
<dbReference type="Proteomes" id="UP000708208">
    <property type="component" value="Unassembled WGS sequence"/>
</dbReference>
<evidence type="ECO:0000256" key="2">
    <source>
        <dbReference type="ARBA" id="ARBA00022475"/>
    </source>
</evidence>
<accession>A0A8J2NL11</accession>
<evidence type="ECO:0000256" key="8">
    <source>
        <dbReference type="SAM" id="Phobius"/>
    </source>
</evidence>
<reference evidence="10" key="1">
    <citation type="submission" date="2021-06" db="EMBL/GenBank/DDBJ databases">
        <authorList>
            <person name="Hodson N. C."/>
            <person name="Mongue J. A."/>
            <person name="Jaron S. K."/>
        </authorList>
    </citation>
    <scope>NUCLEOTIDE SEQUENCE</scope>
</reference>
<feature type="chain" id="PRO_5035321621" evidence="9">
    <location>
        <begin position="17"/>
        <end position="699"/>
    </location>
</feature>
<sequence length="699" mass="79574">MLKIVSVTFLASLVSTKPTLLLNNLEKYPNICSVLSSVLTTPVWSESDFEIIQGPQSSCTVKLVGSNDKVNFCVNSFLTLIPKIITNESLTPPSVSDFNHLESNWPQNLSIPRFKIYKHSPHCDKALIFVHNPSLPLYPSFKYFQLRSLLHFPFNTNPQLVHHVFIGEEAWIQEIFQKDDVKILKYKTGITIENRINPTQRILQEKGFPPKLTAFKEDQYLKERQGRFDILRKRHFMVNSFSLKTHVVRDEHGKPIGGAGYNFIKTLTEYYNSTFDFSHEGEKNSRQMPNGSWNGFIGALGDSKVDIAVWFGNTETRNPYCDITTPAVNLPVVFFTSLPRASVKWYGIAFVFSSEVWLCIALSIVSVIPVYYYKFWVENDSDTGTKLYLSIMLPVGALLQEARNIPTKARGLSGLYLFYGIIIGIFFNSNLISFLTLPELEHAPETPDELWKMKEYDIRYLSFPGAACDLFFSHTKSPMYLDIKKRMKYLPLSSTIQSMMETALGPKTAQLQYDLFGLVNVAQNLTFHPGFVPLKMSRSPIFDLPVGFALRKYSKFTETVSHNVGKLQNTGHFKKWFDQTLDIVRGRGIKWLRKVKAEERREELGYRIVELAEEAMSSRTKPFTLVQFGLSFCCLVFGLSFGFVCFLVESYSPCLKDKSRPGCGGSVIFVKRTPACTKEDIWEILVCGVFRSVVPSSSP</sequence>
<evidence type="ECO:0000256" key="9">
    <source>
        <dbReference type="SAM" id="SignalP"/>
    </source>
</evidence>
<keyword evidence="7" id="KW-0325">Glycoprotein</keyword>
<feature type="signal peptide" evidence="9">
    <location>
        <begin position="1"/>
        <end position="16"/>
    </location>
</feature>
<keyword evidence="5 8" id="KW-0472">Membrane</keyword>
<evidence type="ECO:0000256" key="3">
    <source>
        <dbReference type="ARBA" id="ARBA00022692"/>
    </source>
</evidence>
<keyword evidence="11" id="KW-1185">Reference proteome</keyword>
<keyword evidence="3 8" id="KW-0812">Transmembrane</keyword>
<dbReference type="InterPro" id="IPR052192">
    <property type="entry name" value="Insect_Ionotropic_Sensory_Rcpt"/>
</dbReference>
<feature type="transmembrane region" description="Helical" evidence="8">
    <location>
        <begin position="416"/>
        <end position="437"/>
    </location>
</feature>
<keyword evidence="4 8" id="KW-1133">Transmembrane helix</keyword>
<name>A0A8J2NL11_9HEXA</name>